<dbReference type="Pfam" id="PF05018">
    <property type="entry name" value="CFA20_dom"/>
    <property type="match status" value="1"/>
</dbReference>
<dbReference type="OrthoDB" id="7486196at2759"/>
<dbReference type="InterPro" id="IPR007714">
    <property type="entry name" value="CFA20_dom"/>
</dbReference>
<reference evidence="3 4" key="1">
    <citation type="submission" date="2018-03" db="EMBL/GenBank/DDBJ databases">
        <authorList>
            <person name="Guldener U."/>
        </authorList>
    </citation>
    <scope>NUCLEOTIDE SEQUENCE [LARGE SCALE GENOMIC DNA]</scope>
    <source>
        <strain evidence="3 4">DAOM196992</strain>
    </source>
</reference>
<keyword evidence="4" id="KW-1185">Reference proteome</keyword>
<evidence type="ECO:0000313" key="4">
    <source>
        <dbReference type="Proteomes" id="UP000323386"/>
    </source>
</evidence>
<gene>
    <name evidence="3" type="ORF">PSFLO_00296</name>
</gene>
<proteinExistence type="predicted"/>
<dbReference type="PANTHER" id="PTHR12458">
    <property type="entry name" value="ORF PROTEIN"/>
    <property type="match status" value="1"/>
</dbReference>
<sequence length="319" mass="35587">MLRNAVQPSLVSLFSSTSSSPFAVFSMHVDLDLPEDSGLILLRDHDDRRADIPANDATELQRDPRRFQLRVDAPGSGQSSMRGLLEDTVLHIQSPTIKTTFIRTPPLNERRSSSGEVLGLELPYLHLQFRPLGSKPFMVEVGVRDIRGKRARIRLSNFQAQPALYLVKAKEIVGEASVARQSRDIREQAQQSRSDNGPILHLPVALPADPQNEPTSFTPWLSVTLSLAKLMPHFNNPKLLALSSARALARPHGAPQDERDDPQESAPARRVFERLDRFHSIDYVAVHANLRLRRIWCSTTHDAATNQDELQVFAAALGP</sequence>
<name>A0A5C3ESX4_9BASI</name>
<dbReference type="EMBL" id="OOIP01000001">
    <property type="protein sequence ID" value="SPO34825.1"/>
    <property type="molecule type" value="Genomic_DNA"/>
</dbReference>
<accession>A0A5C3ESX4</accession>
<evidence type="ECO:0000256" key="1">
    <source>
        <dbReference type="SAM" id="MobiDB-lite"/>
    </source>
</evidence>
<dbReference type="AlphaFoldDB" id="A0A5C3ESX4"/>
<organism evidence="3 4">
    <name type="scientific">Pseudozyma flocculosa</name>
    <dbReference type="NCBI Taxonomy" id="84751"/>
    <lineage>
        <taxon>Eukaryota</taxon>
        <taxon>Fungi</taxon>
        <taxon>Dikarya</taxon>
        <taxon>Basidiomycota</taxon>
        <taxon>Ustilaginomycotina</taxon>
        <taxon>Ustilaginomycetes</taxon>
        <taxon>Ustilaginales</taxon>
        <taxon>Ustilaginaceae</taxon>
        <taxon>Pseudozyma</taxon>
    </lineage>
</organism>
<dbReference type="Proteomes" id="UP000323386">
    <property type="component" value="Unassembled WGS sequence"/>
</dbReference>
<evidence type="ECO:0000259" key="2">
    <source>
        <dbReference type="Pfam" id="PF05018"/>
    </source>
</evidence>
<protein>
    <recommendedName>
        <fullName evidence="2">CFA20 domain-containing protein</fullName>
    </recommendedName>
</protein>
<evidence type="ECO:0000313" key="3">
    <source>
        <dbReference type="EMBL" id="SPO34825.1"/>
    </source>
</evidence>
<feature type="domain" description="CFA20" evidence="2">
    <location>
        <begin position="84"/>
        <end position="162"/>
    </location>
</feature>
<feature type="region of interest" description="Disordered" evidence="1">
    <location>
        <begin position="178"/>
        <end position="199"/>
    </location>
</feature>
<dbReference type="InterPro" id="IPR040441">
    <property type="entry name" value="CFA20/CFAP20DC"/>
</dbReference>